<protein>
    <submittedName>
        <fullName evidence="1">7226_t:CDS:1</fullName>
    </submittedName>
</protein>
<gene>
    <name evidence="1" type="ORF">DERYTH_LOCUS14813</name>
</gene>
<evidence type="ECO:0000313" key="2">
    <source>
        <dbReference type="Proteomes" id="UP000789405"/>
    </source>
</evidence>
<dbReference type="AlphaFoldDB" id="A0A9N9I9Y7"/>
<organism evidence="1 2">
    <name type="scientific">Dentiscutata erythropus</name>
    <dbReference type="NCBI Taxonomy" id="1348616"/>
    <lineage>
        <taxon>Eukaryota</taxon>
        <taxon>Fungi</taxon>
        <taxon>Fungi incertae sedis</taxon>
        <taxon>Mucoromycota</taxon>
        <taxon>Glomeromycotina</taxon>
        <taxon>Glomeromycetes</taxon>
        <taxon>Diversisporales</taxon>
        <taxon>Gigasporaceae</taxon>
        <taxon>Dentiscutata</taxon>
    </lineage>
</organism>
<comment type="caution">
    <text evidence="1">The sequence shown here is derived from an EMBL/GenBank/DDBJ whole genome shotgun (WGS) entry which is preliminary data.</text>
</comment>
<name>A0A9N9I9Y7_9GLOM</name>
<dbReference type="EMBL" id="CAJVPY010011459">
    <property type="protein sequence ID" value="CAG8727214.1"/>
    <property type="molecule type" value="Genomic_DNA"/>
</dbReference>
<dbReference type="Proteomes" id="UP000789405">
    <property type="component" value="Unassembled WGS sequence"/>
</dbReference>
<keyword evidence="2" id="KW-1185">Reference proteome</keyword>
<accession>A0A9N9I9Y7</accession>
<reference evidence="1" key="1">
    <citation type="submission" date="2021-06" db="EMBL/GenBank/DDBJ databases">
        <authorList>
            <person name="Kallberg Y."/>
            <person name="Tangrot J."/>
            <person name="Rosling A."/>
        </authorList>
    </citation>
    <scope>NUCLEOTIDE SEQUENCE</scope>
    <source>
        <strain evidence="1">MA453B</strain>
    </source>
</reference>
<sequence length="172" mass="20271">MDASFFVARTVWNKGDYTTRCIRKWGDSYIESGELFSYHQGKHKKVIGLLENEVFLNGCREWLQKQSLEFCSSKALKMHIEEVLLPKIKNAKNIISEKMCRIYMHALGYKMYMKDFVDDILEIVIEPELESDERELVQVTHDECHFYANDGQLKFGPEKMKIFYVQNTWGVP</sequence>
<evidence type="ECO:0000313" key="1">
    <source>
        <dbReference type="EMBL" id="CAG8727214.1"/>
    </source>
</evidence>
<proteinExistence type="predicted"/>
<dbReference type="OrthoDB" id="10044727at2759"/>